<accession>A0ABX2F1S0</accession>
<sequence>MTATDVREDLVPLRTDFDLVWRGYDREQVQHYVHTAEAEMTILAADRDAAVARTEQLARELDDARAQIDALRARIDRISRTPIPADALSDRLRHMVELANAEAADITARARAAARHSWAMADQADALARQAARRRRELDEQAAQAREQVQADFETAMAARRAEAMRALAEQERAATERAARIVAEAQAEVDRLHAHRAELIEELRAVQRILTDAEPLLTTS</sequence>
<gene>
    <name evidence="2" type="ORF">GC106_24720</name>
</gene>
<keyword evidence="1" id="KW-0175">Coiled coil</keyword>
<dbReference type="Gene3D" id="1.20.5.170">
    <property type="match status" value="1"/>
</dbReference>
<reference evidence="2 3" key="1">
    <citation type="submission" date="2020-01" db="EMBL/GenBank/DDBJ databases">
        <title>Kibdelosporangium persica a novel Actinomycetes from a hot desert in Iran.</title>
        <authorList>
            <person name="Safaei N."/>
            <person name="Zaburannyi N."/>
            <person name="Mueller R."/>
            <person name="Wink J."/>
        </authorList>
    </citation>
    <scope>NUCLEOTIDE SEQUENCE [LARGE SCALE GENOMIC DNA]</scope>
    <source>
        <strain evidence="2 3">4NS15</strain>
    </source>
</reference>
<comment type="caution">
    <text evidence="2">The sequence shown here is derived from an EMBL/GenBank/DDBJ whole genome shotgun (WGS) entry which is preliminary data.</text>
</comment>
<proteinExistence type="predicted"/>
<feature type="coiled-coil region" evidence="1">
    <location>
        <begin position="47"/>
        <end position="81"/>
    </location>
</feature>
<keyword evidence="3" id="KW-1185">Reference proteome</keyword>
<evidence type="ECO:0000313" key="3">
    <source>
        <dbReference type="Proteomes" id="UP000763557"/>
    </source>
</evidence>
<evidence type="ECO:0000313" key="2">
    <source>
        <dbReference type="EMBL" id="NRN65261.1"/>
    </source>
</evidence>
<dbReference type="Proteomes" id="UP000763557">
    <property type="component" value="Unassembled WGS sequence"/>
</dbReference>
<organism evidence="2 3">
    <name type="scientific">Kibdelosporangium persicum</name>
    <dbReference type="NCBI Taxonomy" id="2698649"/>
    <lineage>
        <taxon>Bacteria</taxon>
        <taxon>Bacillati</taxon>
        <taxon>Actinomycetota</taxon>
        <taxon>Actinomycetes</taxon>
        <taxon>Pseudonocardiales</taxon>
        <taxon>Pseudonocardiaceae</taxon>
        <taxon>Kibdelosporangium</taxon>
    </lineage>
</organism>
<dbReference type="RefSeq" id="WP_173128970.1">
    <property type="nucleotide sequence ID" value="NZ_CBCSGW010000005.1"/>
</dbReference>
<dbReference type="EMBL" id="JAAATY010000006">
    <property type="protein sequence ID" value="NRN65261.1"/>
    <property type="molecule type" value="Genomic_DNA"/>
</dbReference>
<evidence type="ECO:0000256" key="1">
    <source>
        <dbReference type="SAM" id="Coils"/>
    </source>
</evidence>
<name>A0ABX2F1S0_9PSEU</name>
<protein>
    <submittedName>
        <fullName evidence="2">Metallopeptidase</fullName>
    </submittedName>
</protein>
<feature type="coiled-coil region" evidence="1">
    <location>
        <begin position="121"/>
        <end position="203"/>
    </location>
</feature>